<dbReference type="InterPro" id="IPR015421">
    <property type="entry name" value="PyrdxlP-dep_Trfase_major"/>
</dbReference>
<sequence>MSAECPAASVGPVCDVFVMYHPGCLAITCNPHPLVTTSMEGSIVRLPEVIALKKKYKAYLYLDEAHSIGALGPHGRGVIDYFGLDPRDVDILMGTFTKSFGAAGGYIGGKKELIDYLRTHSHSAVYATSMSPPVVEQIITSMKCIMGEDGTTVGQERIQRLADNTTYFRRKLREMGFIIYGNNDSPVVPVMLYMPAKIGAFSREMLKRNIGVVVVGFPATPIIESRARFCVSAAHTRDMLDVALSAISEVGDLLQLKYSRHRALLTADWSSDDTSYDGIEN</sequence>
<comment type="cofactor">
    <cofactor evidence="1 6">
        <name>pyridoxal 5'-phosphate</name>
        <dbReference type="ChEBI" id="CHEBI:597326"/>
    </cofactor>
</comment>
<dbReference type="InterPro" id="IPR015424">
    <property type="entry name" value="PyrdxlP-dep_Trfase"/>
</dbReference>
<evidence type="ECO:0000256" key="2">
    <source>
        <dbReference type="ARBA" id="ARBA00008392"/>
    </source>
</evidence>
<dbReference type="SUPFAM" id="SSF53383">
    <property type="entry name" value="PLP-dependent transferases"/>
    <property type="match status" value="1"/>
</dbReference>
<dbReference type="Proteomes" id="UP000261540">
    <property type="component" value="Unplaced"/>
</dbReference>
<evidence type="ECO:0000256" key="5">
    <source>
        <dbReference type="ARBA" id="ARBA00023315"/>
    </source>
</evidence>
<evidence type="ECO:0000256" key="1">
    <source>
        <dbReference type="ARBA" id="ARBA00001933"/>
    </source>
</evidence>
<dbReference type="InterPro" id="IPR050087">
    <property type="entry name" value="AON_synthase_class-II"/>
</dbReference>
<accession>A0A3B3T0U1</accession>
<dbReference type="Gene3D" id="3.90.1150.10">
    <property type="entry name" value="Aspartate Aminotransferase, domain 1"/>
    <property type="match status" value="1"/>
</dbReference>
<dbReference type="PROSITE" id="PS00599">
    <property type="entry name" value="AA_TRANSFER_CLASS_2"/>
    <property type="match status" value="1"/>
</dbReference>
<keyword evidence="4 6" id="KW-0663">Pyridoxal phosphate</keyword>
<dbReference type="Gene3D" id="3.40.640.10">
    <property type="entry name" value="Type I PLP-dependent aspartate aminotransferase-like (Major domain)"/>
    <property type="match status" value="1"/>
</dbReference>
<dbReference type="PANTHER" id="PTHR13693:SF79">
    <property type="entry name" value="SERINE PALMITOYLTRANSFERASE 2"/>
    <property type="match status" value="1"/>
</dbReference>
<dbReference type="GO" id="GO:0046512">
    <property type="term" value="P:sphingosine biosynthetic process"/>
    <property type="evidence" value="ECO:0007669"/>
    <property type="project" value="TreeGrafter"/>
</dbReference>
<dbReference type="InterPro" id="IPR001917">
    <property type="entry name" value="Aminotrans_II_pyridoxalP_BS"/>
</dbReference>
<reference evidence="8" key="2">
    <citation type="submission" date="2025-09" db="UniProtKB">
        <authorList>
            <consortium name="Ensembl"/>
        </authorList>
    </citation>
    <scope>IDENTIFICATION</scope>
</reference>
<name>A0A3B3T0U1_9TELE</name>
<evidence type="ECO:0000256" key="6">
    <source>
        <dbReference type="RuleBase" id="RU003693"/>
    </source>
</evidence>
<evidence type="ECO:0000313" key="8">
    <source>
        <dbReference type="Ensembl" id="ENSPKIP00000036280.1"/>
    </source>
</evidence>
<proteinExistence type="inferred from homology"/>
<evidence type="ECO:0000313" key="9">
    <source>
        <dbReference type="Proteomes" id="UP000261540"/>
    </source>
</evidence>
<keyword evidence="9" id="KW-1185">Reference proteome</keyword>
<dbReference type="STRING" id="1676925.ENSPKIP00000036280"/>
<evidence type="ECO:0000256" key="4">
    <source>
        <dbReference type="ARBA" id="ARBA00022898"/>
    </source>
</evidence>
<dbReference type="GO" id="GO:0030170">
    <property type="term" value="F:pyridoxal phosphate binding"/>
    <property type="evidence" value="ECO:0007669"/>
    <property type="project" value="InterPro"/>
</dbReference>
<dbReference type="AlphaFoldDB" id="A0A3B3T0U1"/>
<dbReference type="GO" id="GO:0016020">
    <property type="term" value="C:membrane"/>
    <property type="evidence" value="ECO:0007669"/>
    <property type="project" value="GOC"/>
</dbReference>
<dbReference type="GO" id="GO:0004758">
    <property type="term" value="F:serine C-palmitoyltransferase activity"/>
    <property type="evidence" value="ECO:0007669"/>
    <property type="project" value="TreeGrafter"/>
</dbReference>
<keyword evidence="5" id="KW-0012">Acyltransferase</keyword>
<organism evidence="8 9">
    <name type="scientific">Paramormyrops kingsleyae</name>
    <dbReference type="NCBI Taxonomy" id="1676925"/>
    <lineage>
        <taxon>Eukaryota</taxon>
        <taxon>Metazoa</taxon>
        <taxon>Chordata</taxon>
        <taxon>Craniata</taxon>
        <taxon>Vertebrata</taxon>
        <taxon>Euteleostomi</taxon>
        <taxon>Actinopterygii</taxon>
        <taxon>Neopterygii</taxon>
        <taxon>Teleostei</taxon>
        <taxon>Osteoglossocephala</taxon>
        <taxon>Osteoglossomorpha</taxon>
        <taxon>Osteoglossiformes</taxon>
        <taxon>Mormyridae</taxon>
        <taxon>Paramormyrops</taxon>
    </lineage>
</organism>
<dbReference type="InterPro" id="IPR004839">
    <property type="entry name" value="Aminotransferase_I/II_large"/>
</dbReference>
<dbReference type="Pfam" id="PF00155">
    <property type="entry name" value="Aminotran_1_2"/>
    <property type="match status" value="1"/>
</dbReference>
<reference evidence="8" key="1">
    <citation type="submission" date="2025-08" db="UniProtKB">
        <authorList>
            <consortium name="Ensembl"/>
        </authorList>
    </citation>
    <scope>IDENTIFICATION</scope>
</reference>
<dbReference type="PANTHER" id="PTHR13693">
    <property type="entry name" value="CLASS II AMINOTRANSFERASE/8-AMINO-7-OXONONANOATE SYNTHASE"/>
    <property type="match status" value="1"/>
</dbReference>
<dbReference type="GO" id="GO:0046513">
    <property type="term" value="P:ceramide biosynthetic process"/>
    <property type="evidence" value="ECO:0007669"/>
    <property type="project" value="TreeGrafter"/>
</dbReference>
<dbReference type="Ensembl" id="ENSPKIT00000017225.1">
    <property type="protein sequence ID" value="ENSPKIP00000036280.1"/>
    <property type="gene ID" value="ENSPKIG00000014908.1"/>
</dbReference>
<dbReference type="GO" id="GO:0017059">
    <property type="term" value="C:serine palmitoyltransferase complex"/>
    <property type="evidence" value="ECO:0007669"/>
    <property type="project" value="TreeGrafter"/>
</dbReference>
<evidence type="ECO:0000256" key="3">
    <source>
        <dbReference type="ARBA" id="ARBA00022679"/>
    </source>
</evidence>
<feature type="domain" description="Aminotransferase class I/classII large" evidence="7">
    <location>
        <begin position="38"/>
        <end position="247"/>
    </location>
</feature>
<keyword evidence="3" id="KW-0808">Transferase</keyword>
<dbReference type="GeneTree" id="ENSGT00940000155786"/>
<protein>
    <submittedName>
        <fullName evidence="8">Serine palmitoyltransferase long chain base subunit 2</fullName>
    </submittedName>
</protein>
<comment type="similarity">
    <text evidence="2 6">Belongs to the class-II pyridoxal-phosphate-dependent aminotransferase family.</text>
</comment>
<evidence type="ECO:0000259" key="7">
    <source>
        <dbReference type="Pfam" id="PF00155"/>
    </source>
</evidence>
<dbReference type="InterPro" id="IPR015422">
    <property type="entry name" value="PyrdxlP-dep_Trfase_small"/>
</dbReference>
<dbReference type="FunFam" id="3.90.1150.10:FF:000004">
    <property type="entry name" value="2-amino-3-ketobutyrate coenzyme A ligase"/>
    <property type="match status" value="1"/>
</dbReference>